<keyword evidence="11" id="KW-0482">Metalloprotease</keyword>
<keyword evidence="10" id="KW-0862">Zinc</keyword>
<evidence type="ECO:0000256" key="3">
    <source>
        <dbReference type="ARBA" id="ARBA00005988"/>
    </source>
</evidence>
<feature type="domain" description="Peptidase M14" evidence="15">
    <location>
        <begin position="115"/>
        <end position="391"/>
    </location>
</feature>
<evidence type="ECO:0000256" key="1">
    <source>
        <dbReference type="ARBA" id="ARBA00001947"/>
    </source>
</evidence>
<keyword evidence="6" id="KW-0645">Protease</keyword>
<dbReference type="Pfam" id="PF00246">
    <property type="entry name" value="Peptidase_M14"/>
    <property type="match status" value="1"/>
</dbReference>
<keyword evidence="7" id="KW-0479">Metal-binding</keyword>
<protein>
    <recommendedName>
        <fullName evidence="15">Peptidase M14 domain-containing protein</fullName>
    </recommendedName>
</protein>
<feature type="active site" description="Proton donor/acceptor" evidence="14">
    <location>
        <position position="372"/>
    </location>
</feature>
<dbReference type="EMBL" id="GEBQ01018577">
    <property type="protein sequence ID" value="JAT21400.1"/>
    <property type="molecule type" value="Transcribed_RNA"/>
</dbReference>
<proteinExistence type="inferred from homology"/>
<evidence type="ECO:0000256" key="9">
    <source>
        <dbReference type="ARBA" id="ARBA00022801"/>
    </source>
</evidence>
<dbReference type="SUPFAM" id="SSF53187">
    <property type="entry name" value="Zn-dependent exopeptidases"/>
    <property type="match status" value="1"/>
</dbReference>
<evidence type="ECO:0000256" key="14">
    <source>
        <dbReference type="PROSITE-ProRule" id="PRU01379"/>
    </source>
</evidence>
<reference evidence="16" key="1">
    <citation type="submission" date="2015-11" db="EMBL/GenBank/DDBJ databases">
        <title>De novo transcriptome assembly of four potential Pierce s Disease insect vectors from Arizona vineyards.</title>
        <authorList>
            <person name="Tassone E.E."/>
        </authorList>
    </citation>
    <scope>NUCLEOTIDE SEQUENCE</scope>
</reference>
<evidence type="ECO:0000256" key="7">
    <source>
        <dbReference type="ARBA" id="ARBA00022723"/>
    </source>
</evidence>
<keyword evidence="4" id="KW-0964">Secreted</keyword>
<feature type="non-terminal residue" evidence="16">
    <location>
        <position position="1"/>
    </location>
</feature>
<evidence type="ECO:0000256" key="12">
    <source>
        <dbReference type="ARBA" id="ARBA00023157"/>
    </source>
</evidence>
<keyword evidence="5" id="KW-0121">Carboxypeptidase</keyword>
<evidence type="ECO:0000256" key="11">
    <source>
        <dbReference type="ARBA" id="ARBA00023049"/>
    </source>
</evidence>
<comment type="similarity">
    <text evidence="3 14">Belongs to the peptidase M14 family.</text>
</comment>
<dbReference type="InterPro" id="IPR000834">
    <property type="entry name" value="Peptidase_M14"/>
</dbReference>
<dbReference type="FunFam" id="3.40.630.10:FF:000040">
    <property type="entry name" value="zinc carboxypeptidase"/>
    <property type="match status" value="1"/>
</dbReference>
<evidence type="ECO:0000256" key="5">
    <source>
        <dbReference type="ARBA" id="ARBA00022645"/>
    </source>
</evidence>
<dbReference type="SMART" id="SM00631">
    <property type="entry name" value="Zn_pept"/>
    <property type="match status" value="1"/>
</dbReference>
<comment type="subcellular location">
    <subcellularLocation>
        <location evidence="2">Secreted</location>
    </subcellularLocation>
</comment>
<dbReference type="SUPFAM" id="SSF54897">
    <property type="entry name" value="Protease propeptides/inhibitors"/>
    <property type="match status" value="1"/>
</dbReference>
<keyword evidence="12" id="KW-1015">Disulfide bond</keyword>
<name>A0A1B6LCK7_9HEMI</name>
<dbReference type="InterPro" id="IPR003146">
    <property type="entry name" value="M14A_act_pep"/>
</dbReference>
<dbReference type="GO" id="GO:0005615">
    <property type="term" value="C:extracellular space"/>
    <property type="evidence" value="ECO:0007669"/>
    <property type="project" value="TreeGrafter"/>
</dbReference>
<dbReference type="InterPro" id="IPR036990">
    <property type="entry name" value="M14A-like_propep"/>
</dbReference>
<dbReference type="InterPro" id="IPR057246">
    <property type="entry name" value="CARBOXYPEPT_ZN_1"/>
</dbReference>
<evidence type="ECO:0000313" key="16">
    <source>
        <dbReference type="EMBL" id="JAT21400.1"/>
    </source>
</evidence>
<gene>
    <name evidence="16" type="ORF">g.49584</name>
</gene>
<dbReference type="GO" id="GO:0004181">
    <property type="term" value="F:metallocarboxypeptidase activity"/>
    <property type="evidence" value="ECO:0007669"/>
    <property type="project" value="InterPro"/>
</dbReference>
<comment type="function">
    <text evidence="13">Involved in the digestion of the blood meal.</text>
</comment>
<dbReference type="GO" id="GO:0006508">
    <property type="term" value="P:proteolysis"/>
    <property type="evidence" value="ECO:0007669"/>
    <property type="project" value="UniProtKB-KW"/>
</dbReference>
<dbReference type="GO" id="GO:0008270">
    <property type="term" value="F:zinc ion binding"/>
    <property type="evidence" value="ECO:0007669"/>
    <property type="project" value="InterPro"/>
</dbReference>
<evidence type="ECO:0000256" key="6">
    <source>
        <dbReference type="ARBA" id="ARBA00022670"/>
    </source>
</evidence>
<sequence length="391" mass="44106">AALLSVSVLLAAEDSKDYSQAQLLRLFNITLHELHQLIAMESSGDLEMMAVKLGTTDILVLNNSVASIKEELRNMNMTFDVLIEDVQSVIIKEKQTVALNNKSSCEKGSCLDWKNYYRLANIYNYLDYLQELYPHQVSVETIGFSTEQRPIRLVKIQTAENTTNTKAVWVDGGVHAREWISPAAATYIIHELLTSLQANESTFSGLDYYILPVMNPDGYEYTHTTDRFWRKNRSTNNASTCIGTDLNRNWDHNWGGKESTSNPCSSNFRGTEAFSESETASVSSYMLNSTSDIKGYLSLHSYGQAIMFPWAYTYHRPADYTELYHLAYNMTYNISGASYRYGTTAELFYIASGGSQDWTKAVANVTYSFTMELRDTGQFSFSLPTSNILAT</sequence>
<dbReference type="Pfam" id="PF02244">
    <property type="entry name" value="Propep_M14"/>
    <property type="match status" value="1"/>
</dbReference>
<organism evidence="16">
    <name type="scientific">Graphocephala atropunctata</name>
    <dbReference type="NCBI Taxonomy" id="36148"/>
    <lineage>
        <taxon>Eukaryota</taxon>
        <taxon>Metazoa</taxon>
        <taxon>Ecdysozoa</taxon>
        <taxon>Arthropoda</taxon>
        <taxon>Hexapoda</taxon>
        <taxon>Insecta</taxon>
        <taxon>Pterygota</taxon>
        <taxon>Neoptera</taxon>
        <taxon>Paraneoptera</taxon>
        <taxon>Hemiptera</taxon>
        <taxon>Auchenorrhyncha</taxon>
        <taxon>Membracoidea</taxon>
        <taxon>Cicadellidae</taxon>
        <taxon>Cicadellinae</taxon>
        <taxon>Cicadellini</taxon>
        <taxon>Graphocephala</taxon>
    </lineage>
</organism>
<dbReference type="PANTHER" id="PTHR11705">
    <property type="entry name" value="PROTEASE FAMILY M14 CARBOXYPEPTIDASE A,B"/>
    <property type="match status" value="1"/>
</dbReference>
<evidence type="ECO:0000256" key="10">
    <source>
        <dbReference type="ARBA" id="ARBA00022833"/>
    </source>
</evidence>
<keyword evidence="9" id="KW-0378">Hydrolase</keyword>
<dbReference type="Gene3D" id="3.40.630.10">
    <property type="entry name" value="Zn peptidases"/>
    <property type="match status" value="1"/>
</dbReference>
<evidence type="ECO:0000259" key="15">
    <source>
        <dbReference type="PROSITE" id="PS52035"/>
    </source>
</evidence>
<comment type="cofactor">
    <cofactor evidence="1">
        <name>Zn(2+)</name>
        <dbReference type="ChEBI" id="CHEBI:29105"/>
    </cofactor>
</comment>
<dbReference type="CDD" id="cd03860">
    <property type="entry name" value="M14_CP_A-B_like"/>
    <property type="match status" value="1"/>
</dbReference>
<dbReference type="PANTHER" id="PTHR11705:SF91">
    <property type="entry name" value="FI01817P-RELATED"/>
    <property type="match status" value="1"/>
</dbReference>
<evidence type="ECO:0000256" key="4">
    <source>
        <dbReference type="ARBA" id="ARBA00022525"/>
    </source>
</evidence>
<evidence type="ECO:0000256" key="13">
    <source>
        <dbReference type="ARBA" id="ARBA00057299"/>
    </source>
</evidence>
<dbReference type="Gene3D" id="3.30.70.340">
    <property type="entry name" value="Metallocarboxypeptidase-like"/>
    <property type="match status" value="1"/>
</dbReference>
<dbReference type="PROSITE" id="PS52035">
    <property type="entry name" value="PEPTIDASE_M14"/>
    <property type="match status" value="1"/>
</dbReference>
<accession>A0A1B6LCK7</accession>
<evidence type="ECO:0000256" key="2">
    <source>
        <dbReference type="ARBA" id="ARBA00004613"/>
    </source>
</evidence>
<keyword evidence="8" id="KW-0732">Signal</keyword>
<evidence type="ECO:0000256" key="8">
    <source>
        <dbReference type="ARBA" id="ARBA00022729"/>
    </source>
</evidence>
<dbReference type="AlphaFoldDB" id="A0A1B6LCK7"/>
<dbReference type="PROSITE" id="PS00132">
    <property type="entry name" value="CARBOXYPEPT_ZN_1"/>
    <property type="match status" value="1"/>
</dbReference>
<dbReference type="PRINTS" id="PR00765">
    <property type="entry name" value="CRBOXYPTASEA"/>
</dbReference>
<feature type="non-terminal residue" evidence="16">
    <location>
        <position position="391"/>
    </location>
</feature>